<keyword evidence="3" id="KW-0677">Repeat</keyword>
<evidence type="ECO:0000256" key="5">
    <source>
        <dbReference type="PROSITE-ProRule" id="PRU00221"/>
    </source>
</evidence>
<feature type="compositionally biased region" description="Polar residues" evidence="6">
    <location>
        <begin position="15"/>
        <end position="39"/>
    </location>
</feature>
<dbReference type="Gene3D" id="2.130.10.10">
    <property type="entry name" value="YVTN repeat-like/Quinoprotein amine dehydrogenase"/>
    <property type="match status" value="1"/>
</dbReference>
<protein>
    <submittedName>
        <fullName evidence="8">Fizzy/cell division cycle 20 related 1a</fullName>
    </submittedName>
</protein>
<dbReference type="PROSITE" id="PS50082">
    <property type="entry name" value="WD_REPEATS_2"/>
    <property type="match status" value="1"/>
</dbReference>
<dbReference type="Pfam" id="PF24807">
    <property type="entry name" value="WD40_CDC20-Fz"/>
    <property type="match status" value="1"/>
</dbReference>
<evidence type="ECO:0000256" key="2">
    <source>
        <dbReference type="ARBA" id="ARBA00022574"/>
    </source>
</evidence>
<reference evidence="8 9" key="1">
    <citation type="journal article" date="2014" name="Nat. Genet.">
        <title>Whole-genome sequence of a flatfish provides insights into ZW sex chromosome evolution and adaptation to a benthic lifestyle.</title>
        <authorList>
            <person name="Chen S."/>
            <person name="Zhang G."/>
            <person name="Shao C."/>
            <person name="Huang Q."/>
            <person name="Liu G."/>
            <person name="Zhang P."/>
            <person name="Song W."/>
            <person name="An N."/>
            <person name="Chalopin D."/>
            <person name="Volff J.N."/>
            <person name="Hong Y."/>
            <person name="Li Q."/>
            <person name="Sha Z."/>
            <person name="Zhou H."/>
            <person name="Xie M."/>
            <person name="Yu Q."/>
            <person name="Liu Y."/>
            <person name="Xiang H."/>
            <person name="Wang N."/>
            <person name="Wu K."/>
            <person name="Yang C."/>
            <person name="Zhou Q."/>
            <person name="Liao X."/>
            <person name="Yang L."/>
            <person name="Hu Q."/>
            <person name="Zhang J."/>
            <person name="Meng L."/>
            <person name="Jin L."/>
            <person name="Tian Y."/>
            <person name="Lian J."/>
            <person name="Yang J."/>
            <person name="Miao G."/>
            <person name="Liu S."/>
            <person name="Liang Z."/>
            <person name="Yan F."/>
            <person name="Li Y."/>
            <person name="Sun B."/>
            <person name="Zhang H."/>
            <person name="Zhang J."/>
            <person name="Zhu Y."/>
            <person name="Du M."/>
            <person name="Zhao Y."/>
            <person name="Schartl M."/>
            <person name="Tang Q."/>
            <person name="Wang J."/>
        </authorList>
    </citation>
    <scope>NUCLEOTIDE SEQUENCE</scope>
</reference>
<dbReference type="GO" id="GO:0005680">
    <property type="term" value="C:anaphase-promoting complex"/>
    <property type="evidence" value="ECO:0007669"/>
    <property type="project" value="TreeGrafter"/>
</dbReference>
<dbReference type="GO" id="GO:1990757">
    <property type="term" value="F:ubiquitin ligase activator activity"/>
    <property type="evidence" value="ECO:0007669"/>
    <property type="project" value="TreeGrafter"/>
</dbReference>
<keyword evidence="2 5" id="KW-0853">WD repeat</keyword>
<dbReference type="GO" id="GO:0031145">
    <property type="term" value="P:anaphase-promoting complex-dependent catabolic process"/>
    <property type="evidence" value="ECO:0007669"/>
    <property type="project" value="TreeGrafter"/>
</dbReference>
<sequence length="454" mass="50368">MNSDYEHRIIRQIHIQNNGSDPASSPRQTGTSSPFSSRTFGDRFIPTRAGANWDISFHWNKENEKVTHSDASPGNVKDGLTYTALLKNELLGAGIENVQEPQTPKRSLFSYSPHTKRPSLETCANISPYSLSTVSNTSHTLLGAPRRPTRKVSESPFKVLDASGLQDDFYLNLVDWSSLNVLGVGLGSCVYMWSAYTSQGDLMAVGTHRGYVQIWDAATGKKICVWKGHRNRVGVLAWNSDQLSSGSCDCTILQRDTRTSPLQSVRRLKAHKREVCGLKWNSDRKLLASGDNDNKLLVWNQDSPMPLQTFKEHQGAVKAIAWSPHQRSLLASGGGSADCSIRIWSSLQLEPVQRVDTGSQVCNLVWSKHTNELVSTHGYADNKVMVWKCPSLTQVASLTHHSDRVLHLAMSPDGEVIVTGAGGKDETLCFWKLFSNTRSTKDLVSNLNLFTRMR</sequence>
<dbReference type="AlphaFoldDB" id="A0A3P8W5J9"/>
<dbReference type="SMART" id="SM00320">
    <property type="entry name" value="WD40"/>
    <property type="match status" value="6"/>
</dbReference>
<evidence type="ECO:0000256" key="3">
    <source>
        <dbReference type="ARBA" id="ARBA00022737"/>
    </source>
</evidence>
<dbReference type="GO" id="GO:1905786">
    <property type="term" value="P:positive regulation of anaphase-promoting complex-dependent catabolic process"/>
    <property type="evidence" value="ECO:0007669"/>
    <property type="project" value="TreeGrafter"/>
</dbReference>
<dbReference type="InterPro" id="IPR001680">
    <property type="entry name" value="WD40_rpt"/>
</dbReference>
<keyword evidence="9" id="KW-1185">Reference proteome</keyword>
<dbReference type="InterPro" id="IPR036322">
    <property type="entry name" value="WD40_repeat_dom_sf"/>
</dbReference>
<evidence type="ECO:0000256" key="1">
    <source>
        <dbReference type="ARBA" id="ARBA00006445"/>
    </source>
</evidence>
<evidence type="ECO:0000313" key="8">
    <source>
        <dbReference type="Ensembl" id="ENSCSEP00000021904.1"/>
    </source>
</evidence>
<feature type="repeat" description="WD" evidence="5">
    <location>
        <begin position="268"/>
        <end position="309"/>
    </location>
</feature>
<accession>A0A3P8W5J9</accession>
<dbReference type="PANTHER" id="PTHR19918">
    <property type="entry name" value="CELL DIVISION CYCLE 20 CDC20 FIZZY -RELATED"/>
    <property type="match status" value="1"/>
</dbReference>
<evidence type="ECO:0000259" key="7">
    <source>
        <dbReference type="Pfam" id="PF24807"/>
    </source>
</evidence>
<dbReference type="PROSITE" id="PS50294">
    <property type="entry name" value="WD_REPEATS_REGION"/>
    <property type="match status" value="1"/>
</dbReference>
<evidence type="ECO:0000256" key="6">
    <source>
        <dbReference type="SAM" id="MobiDB-lite"/>
    </source>
</evidence>
<dbReference type="InterPro" id="IPR015943">
    <property type="entry name" value="WD40/YVTN_repeat-like_dom_sf"/>
</dbReference>
<organism evidence="8 9">
    <name type="scientific">Cynoglossus semilaevis</name>
    <name type="common">Tongue sole</name>
    <dbReference type="NCBI Taxonomy" id="244447"/>
    <lineage>
        <taxon>Eukaryota</taxon>
        <taxon>Metazoa</taxon>
        <taxon>Chordata</taxon>
        <taxon>Craniata</taxon>
        <taxon>Vertebrata</taxon>
        <taxon>Euteleostomi</taxon>
        <taxon>Actinopterygii</taxon>
        <taxon>Neopterygii</taxon>
        <taxon>Teleostei</taxon>
        <taxon>Neoteleostei</taxon>
        <taxon>Acanthomorphata</taxon>
        <taxon>Carangaria</taxon>
        <taxon>Pleuronectiformes</taxon>
        <taxon>Pleuronectoidei</taxon>
        <taxon>Cynoglossidae</taxon>
        <taxon>Cynoglossinae</taxon>
        <taxon>Cynoglossus</taxon>
    </lineage>
</organism>
<dbReference type="GeneTree" id="ENSGT00950000183104"/>
<dbReference type="GO" id="GO:0010997">
    <property type="term" value="F:anaphase-promoting complex binding"/>
    <property type="evidence" value="ECO:0007669"/>
    <property type="project" value="InterPro"/>
</dbReference>
<evidence type="ECO:0000313" key="9">
    <source>
        <dbReference type="Proteomes" id="UP000265120"/>
    </source>
</evidence>
<dbReference type="Ensembl" id="ENSCSET00000022183.1">
    <property type="protein sequence ID" value="ENSCSEP00000021904.1"/>
    <property type="gene ID" value="ENSCSEG00000013973.1"/>
</dbReference>
<reference evidence="8" key="2">
    <citation type="submission" date="2025-08" db="UniProtKB">
        <authorList>
            <consortium name="Ensembl"/>
        </authorList>
    </citation>
    <scope>IDENTIFICATION</scope>
</reference>
<evidence type="ECO:0000256" key="4">
    <source>
        <dbReference type="ARBA" id="ARBA00023306"/>
    </source>
</evidence>
<reference evidence="8" key="3">
    <citation type="submission" date="2025-09" db="UniProtKB">
        <authorList>
            <consortium name="Ensembl"/>
        </authorList>
    </citation>
    <scope>IDENTIFICATION</scope>
</reference>
<proteinExistence type="inferred from homology"/>
<dbReference type="SUPFAM" id="SSF50978">
    <property type="entry name" value="WD40 repeat-like"/>
    <property type="match status" value="1"/>
</dbReference>
<feature type="domain" description="CDC20/Fizzy WD40" evidence="7">
    <location>
        <begin position="196"/>
        <end position="431"/>
    </location>
</feature>
<name>A0A3P8W5J9_CYNSE</name>
<dbReference type="Proteomes" id="UP000265120">
    <property type="component" value="Chromosome 2"/>
</dbReference>
<comment type="similarity">
    <text evidence="1">Belongs to the WD repeat CDC20/Fizzy family.</text>
</comment>
<keyword evidence="4" id="KW-0131">Cell cycle</keyword>
<feature type="region of interest" description="Disordered" evidence="6">
    <location>
        <begin position="15"/>
        <end position="41"/>
    </location>
</feature>
<dbReference type="PANTHER" id="PTHR19918:SF1">
    <property type="entry name" value="FIZZY-RELATED PROTEIN HOMOLOG"/>
    <property type="match status" value="1"/>
</dbReference>
<dbReference type="InterPro" id="IPR056150">
    <property type="entry name" value="WD40_CDC20-Fz"/>
</dbReference>
<dbReference type="InterPro" id="IPR033010">
    <property type="entry name" value="Cdc20/Fizzy"/>
</dbReference>